<protein>
    <submittedName>
        <fullName evidence="2">Uncharacterized protein</fullName>
    </submittedName>
</protein>
<evidence type="ECO:0000313" key="2">
    <source>
        <dbReference type="EMBL" id="MCI66520.1"/>
    </source>
</evidence>
<keyword evidence="3" id="KW-1185">Reference proteome</keyword>
<feature type="region of interest" description="Disordered" evidence="1">
    <location>
        <begin position="1"/>
        <end position="36"/>
    </location>
</feature>
<evidence type="ECO:0000256" key="1">
    <source>
        <dbReference type="SAM" id="MobiDB-lite"/>
    </source>
</evidence>
<sequence>MRNERLKESCSSTATRDLRRDAPDASSTAEGLFFSG</sequence>
<comment type="caution">
    <text evidence="2">The sequence shown here is derived from an EMBL/GenBank/DDBJ whole genome shotgun (WGS) entry which is preliminary data.</text>
</comment>
<accession>A0A392U226</accession>
<feature type="non-terminal residue" evidence="2">
    <location>
        <position position="36"/>
    </location>
</feature>
<organism evidence="2 3">
    <name type="scientific">Trifolium medium</name>
    <dbReference type="NCBI Taxonomy" id="97028"/>
    <lineage>
        <taxon>Eukaryota</taxon>
        <taxon>Viridiplantae</taxon>
        <taxon>Streptophyta</taxon>
        <taxon>Embryophyta</taxon>
        <taxon>Tracheophyta</taxon>
        <taxon>Spermatophyta</taxon>
        <taxon>Magnoliopsida</taxon>
        <taxon>eudicotyledons</taxon>
        <taxon>Gunneridae</taxon>
        <taxon>Pentapetalae</taxon>
        <taxon>rosids</taxon>
        <taxon>fabids</taxon>
        <taxon>Fabales</taxon>
        <taxon>Fabaceae</taxon>
        <taxon>Papilionoideae</taxon>
        <taxon>50 kb inversion clade</taxon>
        <taxon>NPAAA clade</taxon>
        <taxon>Hologalegina</taxon>
        <taxon>IRL clade</taxon>
        <taxon>Trifolieae</taxon>
        <taxon>Trifolium</taxon>
    </lineage>
</organism>
<evidence type="ECO:0000313" key="3">
    <source>
        <dbReference type="Proteomes" id="UP000265520"/>
    </source>
</evidence>
<dbReference type="AlphaFoldDB" id="A0A392U226"/>
<dbReference type="EMBL" id="LXQA010697108">
    <property type="protein sequence ID" value="MCI66520.1"/>
    <property type="molecule type" value="Genomic_DNA"/>
</dbReference>
<reference evidence="2 3" key="1">
    <citation type="journal article" date="2018" name="Front. Plant Sci.">
        <title>Red Clover (Trifolium pratense) and Zigzag Clover (T. medium) - A Picture of Genomic Similarities and Differences.</title>
        <authorList>
            <person name="Dluhosova J."/>
            <person name="Istvanek J."/>
            <person name="Nedelnik J."/>
            <person name="Repkova J."/>
        </authorList>
    </citation>
    <scope>NUCLEOTIDE SEQUENCE [LARGE SCALE GENOMIC DNA]</scope>
    <source>
        <strain evidence="3">cv. 10/8</strain>
        <tissue evidence="2">Leaf</tissue>
    </source>
</reference>
<name>A0A392U226_9FABA</name>
<proteinExistence type="predicted"/>
<dbReference type="Proteomes" id="UP000265520">
    <property type="component" value="Unassembled WGS sequence"/>
</dbReference>